<feature type="chain" id="PRO_5036228261" evidence="1">
    <location>
        <begin position="23"/>
        <end position="473"/>
    </location>
</feature>
<dbReference type="EMBL" id="CAJNOQ010018302">
    <property type="protein sequence ID" value="CAF1425040.1"/>
    <property type="molecule type" value="Genomic_DNA"/>
</dbReference>
<evidence type="ECO:0000313" key="5">
    <source>
        <dbReference type="EMBL" id="CAF4306135.1"/>
    </source>
</evidence>
<dbReference type="EMBL" id="CAJOBC010083734">
    <property type="protein sequence ID" value="CAF4306135.1"/>
    <property type="molecule type" value="Genomic_DNA"/>
</dbReference>
<organism evidence="3 6">
    <name type="scientific">Didymodactylos carnosus</name>
    <dbReference type="NCBI Taxonomy" id="1234261"/>
    <lineage>
        <taxon>Eukaryota</taxon>
        <taxon>Metazoa</taxon>
        <taxon>Spiralia</taxon>
        <taxon>Gnathifera</taxon>
        <taxon>Rotifera</taxon>
        <taxon>Eurotatoria</taxon>
        <taxon>Bdelloidea</taxon>
        <taxon>Philodinida</taxon>
        <taxon>Philodinidae</taxon>
        <taxon>Didymodactylos</taxon>
    </lineage>
</organism>
<proteinExistence type="predicted"/>
<gene>
    <name evidence="3" type="ORF">GPM918_LOCUS33821</name>
    <name evidence="2" type="ORF">OVA965_LOCUS5222</name>
    <name evidence="5" type="ORF">SRO942_LOCUS34512</name>
    <name evidence="4" type="ORF">TMI583_LOCUS5220</name>
</gene>
<keyword evidence="6" id="KW-1185">Reference proteome</keyword>
<evidence type="ECO:0000256" key="1">
    <source>
        <dbReference type="SAM" id="SignalP"/>
    </source>
</evidence>
<dbReference type="Proteomes" id="UP000677228">
    <property type="component" value="Unassembled WGS sequence"/>
</dbReference>
<evidence type="ECO:0000313" key="4">
    <source>
        <dbReference type="EMBL" id="CAF3596412.1"/>
    </source>
</evidence>
<name>A0A815MLW0_9BILA</name>
<dbReference type="AlphaFoldDB" id="A0A815MLW0"/>
<dbReference type="Proteomes" id="UP000663829">
    <property type="component" value="Unassembled WGS sequence"/>
</dbReference>
<feature type="signal peptide" evidence="1">
    <location>
        <begin position="1"/>
        <end position="22"/>
    </location>
</feature>
<dbReference type="Proteomes" id="UP000682733">
    <property type="component" value="Unassembled WGS sequence"/>
</dbReference>
<sequence>MIQNLFIFIFLLSSIKTRVLKSLRVLRVRNNYSENFLFDIASKLISAETGSHHHQQHNIDLHTLPFCGETQAKGLLKLWNITRFDQLSYTLSLKLIKFHPQLVLILLDNQLQESLKLQKSYDVGDFFSENEKIFSKLCHGQSSLFYQQLCQYVLDLLGKGIRSSQSSQALPQFISTYTKQYFHHAPQQMIELLKLVTTDQDIQAKQSWSSTLPSLEFPRNFSQQDYIQVFMVLYERISNLDTILSIFFTNQTLNNLYSIEKRRKYFFEQIIQQKIGEQKFLKKLYPVASFYNTLTVLQEYPQLTSSLSKYLLIQEEKEEQVDAIKKLKYLEYDYLEPNYDNYLNLMKQTNADVSQRLQNILSLLKCAIRNRQCEEKVLIFIEKSLVNEQLMIIEGLINTMTKYDNYYHLNLIIKYEQIFETIFNYAFIHKQRTSSTLSKIFTYAIHLIIHVEQCKSKKLQTEILTFANKLIKR</sequence>
<evidence type="ECO:0000313" key="6">
    <source>
        <dbReference type="Proteomes" id="UP000663829"/>
    </source>
</evidence>
<dbReference type="EMBL" id="CAJNOK010001448">
    <property type="protein sequence ID" value="CAF0812507.1"/>
    <property type="molecule type" value="Genomic_DNA"/>
</dbReference>
<keyword evidence="1" id="KW-0732">Signal</keyword>
<dbReference type="EMBL" id="CAJOBA010001448">
    <property type="protein sequence ID" value="CAF3596412.1"/>
    <property type="molecule type" value="Genomic_DNA"/>
</dbReference>
<evidence type="ECO:0000313" key="3">
    <source>
        <dbReference type="EMBL" id="CAF1425040.1"/>
    </source>
</evidence>
<dbReference type="Proteomes" id="UP000681722">
    <property type="component" value="Unassembled WGS sequence"/>
</dbReference>
<comment type="caution">
    <text evidence="3">The sequence shown here is derived from an EMBL/GenBank/DDBJ whole genome shotgun (WGS) entry which is preliminary data.</text>
</comment>
<evidence type="ECO:0000313" key="2">
    <source>
        <dbReference type="EMBL" id="CAF0812507.1"/>
    </source>
</evidence>
<accession>A0A815MLW0</accession>
<protein>
    <submittedName>
        <fullName evidence="3">Uncharacterized protein</fullName>
    </submittedName>
</protein>
<reference evidence="3" key="1">
    <citation type="submission" date="2021-02" db="EMBL/GenBank/DDBJ databases">
        <authorList>
            <person name="Nowell W R."/>
        </authorList>
    </citation>
    <scope>NUCLEOTIDE SEQUENCE</scope>
</reference>